<evidence type="ECO:0000256" key="6">
    <source>
        <dbReference type="ARBA" id="ARBA00024195"/>
    </source>
</evidence>
<evidence type="ECO:0000256" key="1">
    <source>
        <dbReference type="ARBA" id="ARBA00004613"/>
    </source>
</evidence>
<dbReference type="InterPro" id="IPR018114">
    <property type="entry name" value="TRYPSIN_HIS"/>
</dbReference>
<name>A0AAW1JF37_POPJA</name>
<comment type="subcellular location">
    <subcellularLocation>
        <location evidence="1">Secreted</location>
    </subcellularLocation>
</comment>
<keyword evidence="3 9" id="KW-0732">Signal</keyword>
<dbReference type="Gene3D" id="2.40.10.10">
    <property type="entry name" value="Trypsin-like serine proteases"/>
    <property type="match status" value="4"/>
</dbReference>
<evidence type="ECO:0000256" key="7">
    <source>
        <dbReference type="ARBA" id="ARBA00068096"/>
    </source>
</evidence>
<evidence type="ECO:0000256" key="5">
    <source>
        <dbReference type="ARBA" id="ARBA00023180"/>
    </source>
</evidence>
<keyword evidence="5" id="KW-0325">Glycoprotein</keyword>
<evidence type="ECO:0000256" key="4">
    <source>
        <dbReference type="ARBA" id="ARBA00023157"/>
    </source>
</evidence>
<dbReference type="EMBL" id="JASPKY010000405">
    <property type="protein sequence ID" value="KAK9701898.1"/>
    <property type="molecule type" value="Genomic_DNA"/>
</dbReference>
<dbReference type="AlphaFoldDB" id="A0AAW1JF37"/>
<evidence type="ECO:0000259" key="10">
    <source>
        <dbReference type="PROSITE" id="PS50240"/>
    </source>
</evidence>
<keyword evidence="2" id="KW-0964">Secreted</keyword>
<proteinExistence type="inferred from homology"/>
<dbReference type="GO" id="GO:0006508">
    <property type="term" value="P:proteolysis"/>
    <property type="evidence" value="ECO:0007669"/>
    <property type="project" value="InterPro"/>
</dbReference>
<evidence type="ECO:0000313" key="12">
    <source>
        <dbReference type="Proteomes" id="UP001458880"/>
    </source>
</evidence>
<dbReference type="InterPro" id="IPR001314">
    <property type="entry name" value="Peptidase_S1A"/>
</dbReference>
<feature type="chain" id="PRO_5043643161" description="Phenoloxidase-activating factor 2" evidence="9">
    <location>
        <begin position="23"/>
        <end position="766"/>
    </location>
</feature>
<dbReference type="FunFam" id="2.40.10.10:FF:000028">
    <property type="entry name" value="Serine protease easter"/>
    <property type="match status" value="1"/>
</dbReference>
<evidence type="ECO:0000256" key="2">
    <source>
        <dbReference type="ARBA" id="ARBA00022525"/>
    </source>
</evidence>
<gene>
    <name evidence="11" type="ORF">QE152_g30296</name>
</gene>
<organism evidence="11 12">
    <name type="scientific">Popillia japonica</name>
    <name type="common">Japanese beetle</name>
    <dbReference type="NCBI Taxonomy" id="7064"/>
    <lineage>
        <taxon>Eukaryota</taxon>
        <taxon>Metazoa</taxon>
        <taxon>Ecdysozoa</taxon>
        <taxon>Arthropoda</taxon>
        <taxon>Hexapoda</taxon>
        <taxon>Insecta</taxon>
        <taxon>Pterygota</taxon>
        <taxon>Neoptera</taxon>
        <taxon>Endopterygota</taxon>
        <taxon>Coleoptera</taxon>
        <taxon>Polyphaga</taxon>
        <taxon>Scarabaeiformia</taxon>
        <taxon>Scarabaeidae</taxon>
        <taxon>Rutelinae</taxon>
        <taxon>Popillia</taxon>
    </lineage>
</organism>
<dbReference type="PANTHER" id="PTHR24258:SF129">
    <property type="entry name" value="LP15124P-RELATED"/>
    <property type="match status" value="1"/>
</dbReference>
<evidence type="ECO:0000256" key="9">
    <source>
        <dbReference type="SAM" id="SignalP"/>
    </source>
</evidence>
<dbReference type="SMART" id="SM00020">
    <property type="entry name" value="Tryp_SPc"/>
    <property type="match status" value="2"/>
</dbReference>
<sequence length="766" mass="85423">MWKIQGWCCLILIIGFYDCVLSLDIGELCYHDAKKVSGRCELLSACPQAIQDLRKRIFPQHCGFIRDAVVVCCPETKQTPTMNLETTTLHVKPITAIENTPPSVSATTPSLKLMTETDPSLSQAKKRPGERSKYWCQQFEDIAYKTSISPTLIGKPQIIKTGKCPWEVVTQVSGGVKTKLGEFAHMALLKYKNKVQCGGALISETFVITAAHCIDTENNIVPITVRLGDLNITNPNDDTYVQELRLGDLNITNPNDDTYVQELPVKKVHVHPGFENPVQYNDIALIELGWGKTEDDVLGSHLLKAIVDIFPQQNCNQVYQRLTRVFPNGIDYDLEVCAGSTSSNQDACKGDSGGPLQIYNNDRYCSYYLVGVTSFGLKCGATNVPGVYTRKYLAAAFYFACIDFIMGLKIVLLFSLSILQSTALDSVNNNSYAIENCTCVSVSACQDNTTDFLGLIDVKKLKFKSCPNYYEICCQNVARPIKIDPITKLNQNCGYKHNLNDVGYRILGNDSANAEFAEFPWTVLILHKEIESNKSVYKCGGSLIHPRVILTAAHCINEDSDGFWIIRAGEWNTKMQDEPLPHQDRLVEDVILHPEYNPDSLKNDVALLFLNEPFNLARNIKIVCLPQSDWKIDRMKCIAAGWGKNAFKKGKHSTILKKIEIPLVPRSDCVTLLRQTRLGKYYNLHQSFICAGGELNRDTCKGDGGSPLVCPISQQNGRYFQAGIVSWGIGCGENNTPGVYVNVALFVTWIDSELQARNIDTNSYKY</sequence>
<protein>
    <recommendedName>
        <fullName evidence="7">Phenoloxidase-activating factor 2</fullName>
    </recommendedName>
    <alternativeName>
        <fullName evidence="8">Prophenoloxidase-activating factor II</fullName>
    </alternativeName>
</protein>
<feature type="domain" description="Peptidase S1" evidence="10">
    <location>
        <begin position="172"/>
        <end position="407"/>
    </location>
</feature>
<dbReference type="PRINTS" id="PR00722">
    <property type="entry name" value="CHYMOTRYPSIN"/>
</dbReference>
<keyword evidence="4" id="KW-1015">Disulfide bond</keyword>
<dbReference type="Pfam" id="PF00089">
    <property type="entry name" value="Trypsin"/>
    <property type="match status" value="3"/>
</dbReference>
<dbReference type="PROSITE" id="PS50240">
    <property type="entry name" value="TRYPSIN_DOM"/>
    <property type="match status" value="2"/>
</dbReference>
<dbReference type="InterPro" id="IPR001254">
    <property type="entry name" value="Trypsin_dom"/>
</dbReference>
<dbReference type="GO" id="GO:0005576">
    <property type="term" value="C:extracellular region"/>
    <property type="evidence" value="ECO:0007669"/>
    <property type="project" value="UniProtKB-SubCell"/>
</dbReference>
<dbReference type="InterPro" id="IPR043504">
    <property type="entry name" value="Peptidase_S1_PA_chymotrypsin"/>
</dbReference>
<accession>A0AAW1JF37</accession>
<evidence type="ECO:0000256" key="3">
    <source>
        <dbReference type="ARBA" id="ARBA00022729"/>
    </source>
</evidence>
<dbReference type="Proteomes" id="UP001458880">
    <property type="component" value="Unassembled WGS sequence"/>
</dbReference>
<feature type="signal peptide" evidence="9">
    <location>
        <begin position="1"/>
        <end position="22"/>
    </location>
</feature>
<feature type="domain" description="Peptidase S1" evidence="10">
    <location>
        <begin position="506"/>
        <end position="755"/>
    </location>
</feature>
<comment type="caution">
    <text evidence="11">The sequence shown here is derived from an EMBL/GenBank/DDBJ whole genome shotgun (WGS) entry which is preliminary data.</text>
</comment>
<reference evidence="11 12" key="1">
    <citation type="journal article" date="2024" name="BMC Genomics">
        <title>De novo assembly and annotation of Popillia japonica's genome with initial clues to its potential as an invasive pest.</title>
        <authorList>
            <person name="Cucini C."/>
            <person name="Boschi S."/>
            <person name="Funari R."/>
            <person name="Cardaioli E."/>
            <person name="Iannotti N."/>
            <person name="Marturano G."/>
            <person name="Paoli F."/>
            <person name="Bruttini M."/>
            <person name="Carapelli A."/>
            <person name="Frati F."/>
            <person name="Nardi F."/>
        </authorList>
    </citation>
    <scope>NUCLEOTIDE SEQUENCE [LARGE SCALE GENOMIC DNA]</scope>
    <source>
        <strain evidence="11">DMR45628</strain>
    </source>
</reference>
<dbReference type="PROSITE" id="PS00134">
    <property type="entry name" value="TRYPSIN_HIS"/>
    <property type="match status" value="1"/>
</dbReference>
<evidence type="ECO:0000313" key="11">
    <source>
        <dbReference type="EMBL" id="KAK9701898.1"/>
    </source>
</evidence>
<evidence type="ECO:0000256" key="8">
    <source>
        <dbReference type="ARBA" id="ARBA00076468"/>
    </source>
</evidence>
<keyword evidence="12" id="KW-1185">Reference proteome</keyword>
<dbReference type="CDD" id="cd00190">
    <property type="entry name" value="Tryp_SPc"/>
    <property type="match status" value="2"/>
</dbReference>
<dbReference type="PANTHER" id="PTHR24258">
    <property type="entry name" value="SERINE PROTEASE-RELATED"/>
    <property type="match status" value="1"/>
</dbReference>
<comment type="similarity">
    <text evidence="6">Belongs to the peptidase S1 family. CLIP subfamily.</text>
</comment>
<dbReference type="GO" id="GO:0004252">
    <property type="term" value="F:serine-type endopeptidase activity"/>
    <property type="evidence" value="ECO:0007669"/>
    <property type="project" value="InterPro"/>
</dbReference>
<dbReference type="SUPFAM" id="SSF50494">
    <property type="entry name" value="Trypsin-like serine proteases"/>
    <property type="match status" value="2"/>
</dbReference>
<dbReference type="FunFam" id="2.40.10.10:FF:000038">
    <property type="entry name" value="Serine protease"/>
    <property type="match status" value="1"/>
</dbReference>
<dbReference type="InterPro" id="IPR009003">
    <property type="entry name" value="Peptidase_S1_PA"/>
</dbReference>